<evidence type="ECO:0000313" key="6">
    <source>
        <dbReference type="EMBL" id="ORL47540.1"/>
    </source>
</evidence>
<keyword evidence="2" id="KW-0862">Zinc</keyword>
<evidence type="ECO:0000313" key="7">
    <source>
        <dbReference type="Proteomes" id="UP000192746"/>
    </source>
</evidence>
<dbReference type="InterPro" id="IPR034015">
    <property type="entry name" value="M1_LTA4H"/>
</dbReference>
<dbReference type="PANTHER" id="PTHR45726">
    <property type="entry name" value="LEUKOTRIENE A-4 HYDROLASE"/>
    <property type="match status" value="1"/>
</dbReference>
<dbReference type="RefSeq" id="WP_084840022.1">
    <property type="nucleotide sequence ID" value="NZ_ARYN01000001.1"/>
</dbReference>
<protein>
    <submittedName>
        <fullName evidence="6">Membrane or aminopeptidase</fullName>
    </submittedName>
</protein>
<proteinExistence type="predicted"/>
<evidence type="ECO:0000256" key="2">
    <source>
        <dbReference type="PIRSR" id="PIRSR634015-3"/>
    </source>
</evidence>
<gene>
    <name evidence="6" type="ORF">IIF7_02225</name>
</gene>
<dbReference type="Gene3D" id="2.60.40.1730">
    <property type="entry name" value="tricorn interacting facor f3 domain"/>
    <property type="match status" value="1"/>
</dbReference>
<evidence type="ECO:0000259" key="4">
    <source>
        <dbReference type="Pfam" id="PF01433"/>
    </source>
</evidence>
<evidence type="ECO:0000256" key="1">
    <source>
        <dbReference type="PIRSR" id="PIRSR634015-1"/>
    </source>
</evidence>
<dbReference type="CDD" id="cd09603">
    <property type="entry name" value="M1_APN_like"/>
    <property type="match status" value="1"/>
</dbReference>
<organism evidence="6 7">
    <name type="scientific">Zunongwangia atlantica 22II14-10F7</name>
    <dbReference type="NCBI Taxonomy" id="1185767"/>
    <lineage>
        <taxon>Bacteria</taxon>
        <taxon>Pseudomonadati</taxon>
        <taxon>Bacteroidota</taxon>
        <taxon>Flavobacteriia</taxon>
        <taxon>Flavobacteriales</taxon>
        <taxon>Flavobacteriaceae</taxon>
        <taxon>Zunongwangia</taxon>
    </lineage>
</organism>
<dbReference type="Proteomes" id="UP000192746">
    <property type="component" value="Unassembled WGS sequence"/>
</dbReference>
<evidence type="ECO:0000256" key="3">
    <source>
        <dbReference type="SAM" id="SignalP"/>
    </source>
</evidence>
<feature type="signal peptide" evidence="3">
    <location>
        <begin position="1"/>
        <end position="16"/>
    </location>
</feature>
<feature type="chain" id="PRO_5013276871" evidence="3">
    <location>
        <begin position="17"/>
        <end position="544"/>
    </location>
</feature>
<comment type="caution">
    <text evidence="6">The sequence shown here is derived from an EMBL/GenBank/DDBJ whole genome shotgun (WGS) entry which is preliminary data.</text>
</comment>
<dbReference type="AlphaFoldDB" id="A0A1Y1T8Z5"/>
<dbReference type="InterPro" id="IPR014782">
    <property type="entry name" value="Peptidase_M1_dom"/>
</dbReference>
<dbReference type="STRING" id="1185767.IIF7_02225"/>
<feature type="binding site" evidence="2">
    <location>
        <position position="335"/>
    </location>
    <ligand>
        <name>Zn(2+)</name>
        <dbReference type="ChEBI" id="CHEBI:29105"/>
        <note>catalytic</note>
    </ligand>
</feature>
<keyword evidence="6" id="KW-0645">Protease</keyword>
<dbReference type="PANTHER" id="PTHR45726:SF3">
    <property type="entry name" value="LEUKOTRIENE A-4 HYDROLASE"/>
    <property type="match status" value="1"/>
</dbReference>
<feature type="domain" description="Peptidase M1 membrane alanine aminopeptidase" evidence="4">
    <location>
        <begin position="252"/>
        <end position="466"/>
    </location>
</feature>
<keyword evidence="6" id="KW-0031">Aminopeptidase</keyword>
<dbReference type="Pfam" id="PF01433">
    <property type="entry name" value="Peptidase_M1"/>
    <property type="match status" value="1"/>
</dbReference>
<dbReference type="InterPro" id="IPR045357">
    <property type="entry name" value="Aminopeptidase_N-like_N"/>
</dbReference>
<dbReference type="Pfam" id="PF17900">
    <property type="entry name" value="Peptidase_M1_N"/>
    <property type="match status" value="1"/>
</dbReference>
<dbReference type="EMBL" id="ARYN01000001">
    <property type="protein sequence ID" value="ORL47540.1"/>
    <property type="molecule type" value="Genomic_DNA"/>
</dbReference>
<dbReference type="GO" id="GO:0008270">
    <property type="term" value="F:zinc ion binding"/>
    <property type="evidence" value="ECO:0007669"/>
    <property type="project" value="InterPro"/>
</dbReference>
<evidence type="ECO:0000259" key="5">
    <source>
        <dbReference type="Pfam" id="PF17900"/>
    </source>
</evidence>
<dbReference type="SUPFAM" id="SSF55486">
    <property type="entry name" value="Metalloproteases ('zincins'), catalytic domain"/>
    <property type="match status" value="1"/>
</dbReference>
<dbReference type="SUPFAM" id="SSF63737">
    <property type="entry name" value="Leukotriene A4 hydrolase N-terminal domain"/>
    <property type="match status" value="1"/>
</dbReference>
<feature type="domain" description="Aminopeptidase N-like N-terminal" evidence="5">
    <location>
        <begin position="48"/>
        <end position="224"/>
    </location>
</feature>
<keyword evidence="3" id="KW-0732">Signal</keyword>
<feature type="active site" description="Proton acceptor" evidence="1">
    <location>
        <position position="332"/>
    </location>
</feature>
<keyword evidence="6" id="KW-0378">Hydrolase</keyword>
<feature type="binding site" evidence="2">
    <location>
        <position position="331"/>
    </location>
    <ligand>
        <name>Zn(2+)</name>
        <dbReference type="ChEBI" id="CHEBI:29105"/>
        <note>catalytic</note>
    </ligand>
</feature>
<accession>A0A1Y1T8Z5</accession>
<dbReference type="GO" id="GO:0008237">
    <property type="term" value="F:metallopeptidase activity"/>
    <property type="evidence" value="ECO:0007669"/>
    <property type="project" value="InterPro"/>
</dbReference>
<dbReference type="Gene3D" id="1.10.390.10">
    <property type="entry name" value="Neutral Protease Domain 2"/>
    <property type="match status" value="1"/>
</dbReference>
<keyword evidence="2" id="KW-0479">Metal-binding</keyword>
<keyword evidence="7" id="KW-1185">Reference proteome</keyword>
<reference evidence="6 7" key="1">
    <citation type="submission" date="2013-04" db="EMBL/GenBank/DDBJ databases">
        <title>Zunongwangia sp. 22II14-10F7 Genome Sequencing.</title>
        <authorList>
            <person name="Lai Q."/>
            <person name="Shao Z."/>
        </authorList>
    </citation>
    <scope>NUCLEOTIDE SEQUENCE [LARGE SCALE GENOMIC DNA]</scope>
    <source>
        <strain evidence="6 7">22II14-10F7</strain>
    </source>
</reference>
<name>A0A1Y1T8Z5_9FLAO</name>
<dbReference type="InterPro" id="IPR042097">
    <property type="entry name" value="Aminopeptidase_N-like_N_sf"/>
</dbReference>
<dbReference type="InterPro" id="IPR027268">
    <property type="entry name" value="Peptidase_M4/M1_CTD_sf"/>
</dbReference>
<comment type="cofactor">
    <cofactor evidence="2">
        <name>Zn(2+)</name>
        <dbReference type="ChEBI" id="CHEBI:29105"/>
    </cofactor>
    <text evidence="2">Binds 1 zinc ion per subunit.</text>
</comment>
<sequence length="544" mass="62766">MKKVLSTFLFSMLAFAASSQVLSNKEKYTEADTLRGSLRAERAYDALKYHLKLKVDPSEKFIGGSNIITFKTEEELPVIQIDLFENMDIDSIVFHGKNLQYNRKYNAVFIEFEEALAKNTTDSLEFFYSGHPTVAKNAPWDGGFVWTQDEQGNPWVGVAVQGTGASLWYPNKDHQSDEPESVQLDIAVPNGLMNVSNGRMIGKKDLGNGYTEWSWETVNPINNYDVMINIANYEHFSDKFQDLTLDYYVLPYNLEKAKKHFEEVQDMMTCFYEKMGPYPFVEDGYKLVETPYLGMEHQSAVAYGNKYMKGYLGNDLSGTGVGLKWDYIIIHESGHEWYGNSITAKDIADMWIHEGFTTYTEAIYTECGWGKEAALKYIKGQRANIQNRATIIGDYGVNAEGSGDMYFKGSNLLNTIRSIYDDDELWWDTFRDYTATYKHKIIDTKTVEDFFDKPIKTDLKPVFDQYLRHTRIPELQFKKEGKTFAFRWRADVEGFNMPVDVFIDGKETRLKPTMEWKKLDKKVSSEDAIKLNDLEFYVNIKFES</sequence>
<dbReference type="OrthoDB" id="100605at2"/>
<feature type="active site" description="Proton donor" evidence="1">
    <location>
        <position position="406"/>
    </location>
</feature>
<feature type="binding site" evidence="2">
    <location>
        <position position="354"/>
    </location>
    <ligand>
        <name>Zn(2+)</name>
        <dbReference type="ChEBI" id="CHEBI:29105"/>
        <note>catalytic</note>
    </ligand>
</feature>
<dbReference type="GO" id="GO:0004177">
    <property type="term" value="F:aminopeptidase activity"/>
    <property type="evidence" value="ECO:0007669"/>
    <property type="project" value="UniProtKB-KW"/>
</dbReference>